<proteinExistence type="predicted"/>
<feature type="signal peptide" evidence="1">
    <location>
        <begin position="1"/>
        <end position="20"/>
    </location>
</feature>
<reference evidence="2 3" key="1">
    <citation type="submission" date="2018-08" db="EMBL/GenBank/DDBJ databases">
        <title>A genome reference for cultivated species of the human gut microbiota.</title>
        <authorList>
            <person name="Zou Y."/>
            <person name="Xue W."/>
            <person name="Luo G."/>
        </authorList>
    </citation>
    <scope>NUCLEOTIDE SEQUENCE [LARGE SCALE GENOMIC DNA]</scope>
    <source>
        <strain evidence="2 3">AF18-14</strain>
    </source>
</reference>
<dbReference type="RefSeq" id="WP_117852428.1">
    <property type="nucleotide sequence ID" value="NZ_JADPFR010000440.1"/>
</dbReference>
<protein>
    <submittedName>
        <fullName evidence="2">Uncharacterized protein</fullName>
    </submittedName>
</protein>
<name>A0A412QYC6_PHOVU</name>
<evidence type="ECO:0000256" key="1">
    <source>
        <dbReference type="SAM" id="SignalP"/>
    </source>
</evidence>
<dbReference type="Proteomes" id="UP000283833">
    <property type="component" value="Unassembled WGS sequence"/>
</dbReference>
<evidence type="ECO:0000313" key="3">
    <source>
        <dbReference type="Proteomes" id="UP000283833"/>
    </source>
</evidence>
<gene>
    <name evidence="2" type="ORF">DWX04_05290</name>
</gene>
<evidence type="ECO:0000313" key="2">
    <source>
        <dbReference type="EMBL" id="RGT96128.1"/>
    </source>
</evidence>
<sequence length="168" mass="18480">MSRYLIISVLAMFVAIPRICAQSQVRMALPKTQTMVHNSLSKSRANKSKRANAQFTIPKNLLAKMFGFCGVSVSNDTTGLALSVDTCVTKRDVKKSLSEATNNELTALDVLNMFVPGAFSDKEKEQWKSLPKETRKAIIGMVLTPGGTQWDALNEAQKAVIHEYSNAK</sequence>
<accession>A0A412QYC6</accession>
<comment type="caution">
    <text evidence="2">The sequence shown here is derived from an EMBL/GenBank/DDBJ whole genome shotgun (WGS) entry which is preliminary data.</text>
</comment>
<feature type="chain" id="PRO_5019331442" evidence="1">
    <location>
        <begin position="21"/>
        <end position="168"/>
    </location>
</feature>
<keyword evidence="1" id="KW-0732">Signal</keyword>
<dbReference type="AlphaFoldDB" id="A0A412QYC6"/>
<dbReference type="EMBL" id="QRXI01000005">
    <property type="protein sequence ID" value="RGT96128.1"/>
    <property type="molecule type" value="Genomic_DNA"/>
</dbReference>
<organism evidence="2 3">
    <name type="scientific">Phocaeicola vulgatus</name>
    <name type="common">Bacteroides vulgatus</name>
    <dbReference type="NCBI Taxonomy" id="821"/>
    <lineage>
        <taxon>Bacteria</taxon>
        <taxon>Pseudomonadati</taxon>
        <taxon>Bacteroidota</taxon>
        <taxon>Bacteroidia</taxon>
        <taxon>Bacteroidales</taxon>
        <taxon>Bacteroidaceae</taxon>
        <taxon>Phocaeicola</taxon>
    </lineage>
</organism>